<evidence type="ECO:0000313" key="2">
    <source>
        <dbReference type="Proteomes" id="UP000219215"/>
    </source>
</evidence>
<proteinExistence type="predicted"/>
<accession>A0A2C8F927</accession>
<dbReference type="Proteomes" id="UP000219215">
    <property type="component" value="Chromosome DPRO"/>
</dbReference>
<keyword evidence="2" id="KW-1185">Reference proteome</keyword>
<dbReference type="EMBL" id="LT907975">
    <property type="protein sequence ID" value="SOB59015.1"/>
    <property type="molecule type" value="Genomic_DNA"/>
</dbReference>
<sequence length="170" mass="18331">MMDNTQTEKMTLTDRVAEIFGGGQLYCAETSLKLLADAGDIDATPYIPLATGFCSGASRTCGQCGVVSGVIMGLGLYAGRSAPGEDYEPAYVLVQEFVERFEKRCGSLNCQALIGCDFSSPEGQERFREKRLIRKCIQYVVFGVGTALDILQEHGYAVDPARVGHASPQS</sequence>
<dbReference type="OrthoDB" id="7062642at2"/>
<dbReference type="KEGG" id="pprf:DPRO_2111"/>
<evidence type="ECO:0000313" key="1">
    <source>
        <dbReference type="EMBL" id="SOB59015.1"/>
    </source>
</evidence>
<dbReference type="NCBIfam" id="TIGR01909">
    <property type="entry name" value="C_GCAxxG_C_C"/>
    <property type="match status" value="1"/>
</dbReference>
<protein>
    <submittedName>
        <fullName evidence="1">C_GCAxxG_C_C family protein</fullName>
    </submittedName>
</protein>
<dbReference type="InterPro" id="IPR010181">
    <property type="entry name" value="CGCAxxGCC_motif"/>
</dbReference>
<organism evidence="1 2">
    <name type="scientific">Pseudodesulfovibrio profundus</name>
    <dbReference type="NCBI Taxonomy" id="57320"/>
    <lineage>
        <taxon>Bacteria</taxon>
        <taxon>Pseudomonadati</taxon>
        <taxon>Thermodesulfobacteriota</taxon>
        <taxon>Desulfovibrionia</taxon>
        <taxon>Desulfovibrionales</taxon>
        <taxon>Desulfovibrionaceae</taxon>
    </lineage>
</organism>
<dbReference type="Pfam" id="PF09719">
    <property type="entry name" value="C_GCAxxG_C_C"/>
    <property type="match status" value="1"/>
</dbReference>
<reference evidence="2" key="1">
    <citation type="submission" date="2017-09" db="EMBL/GenBank/DDBJ databases">
        <authorList>
            <person name="Regsiter A."/>
            <person name="William W."/>
        </authorList>
    </citation>
    <scope>NUCLEOTIDE SEQUENCE [LARGE SCALE GENOMIC DNA]</scope>
    <source>
        <strain evidence="2">500-1</strain>
    </source>
</reference>
<dbReference type="AlphaFoldDB" id="A0A2C8F927"/>
<gene>
    <name evidence="1" type="ORF">DPRO_2111</name>
</gene>
<name>A0A2C8F927_9BACT</name>